<reference evidence="2" key="2">
    <citation type="submission" date="2022-10" db="EMBL/GenBank/DDBJ databases">
        <authorList>
            <consortium name="ENA_rothamsted_submissions"/>
            <consortium name="culmorum"/>
            <person name="King R."/>
        </authorList>
    </citation>
    <scope>NUCLEOTIDE SEQUENCE</scope>
</reference>
<evidence type="ECO:0000256" key="1">
    <source>
        <dbReference type="SAM" id="SignalP"/>
    </source>
</evidence>
<dbReference type="InterPro" id="IPR001611">
    <property type="entry name" value="Leu-rich_rpt"/>
</dbReference>
<keyword evidence="3" id="KW-1185">Reference proteome</keyword>
<dbReference type="Pfam" id="PF13855">
    <property type="entry name" value="LRR_8"/>
    <property type="match status" value="1"/>
</dbReference>
<proteinExistence type="predicted"/>
<gene>
    <name evidence="2" type="ORF">CHIRRI_LOCUS14408</name>
</gene>
<dbReference type="AlphaFoldDB" id="A0A9N9WZ93"/>
<dbReference type="Proteomes" id="UP001153620">
    <property type="component" value="Chromosome 4"/>
</dbReference>
<reference evidence="2" key="1">
    <citation type="submission" date="2022-01" db="EMBL/GenBank/DDBJ databases">
        <authorList>
            <person name="King R."/>
        </authorList>
    </citation>
    <scope>NUCLEOTIDE SEQUENCE</scope>
</reference>
<dbReference type="SUPFAM" id="SSF52058">
    <property type="entry name" value="L domain-like"/>
    <property type="match status" value="1"/>
</dbReference>
<dbReference type="OrthoDB" id="7789415at2759"/>
<protein>
    <submittedName>
        <fullName evidence="2">Uncharacterized protein</fullName>
    </submittedName>
</protein>
<keyword evidence="1" id="KW-0732">Signal</keyword>
<accession>A0A9N9WZ93</accession>
<feature type="signal peptide" evidence="1">
    <location>
        <begin position="1"/>
        <end position="17"/>
    </location>
</feature>
<dbReference type="EMBL" id="OU895880">
    <property type="protein sequence ID" value="CAG9811601.1"/>
    <property type="molecule type" value="Genomic_DNA"/>
</dbReference>
<name>A0A9N9WZ93_9DIPT</name>
<organism evidence="2 3">
    <name type="scientific">Chironomus riparius</name>
    <dbReference type="NCBI Taxonomy" id="315576"/>
    <lineage>
        <taxon>Eukaryota</taxon>
        <taxon>Metazoa</taxon>
        <taxon>Ecdysozoa</taxon>
        <taxon>Arthropoda</taxon>
        <taxon>Hexapoda</taxon>
        <taxon>Insecta</taxon>
        <taxon>Pterygota</taxon>
        <taxon>Neoptera</taxon>
        <taxon>Endopterygota</taxon>
        <taxon>Diptera</taxon>
        <taxon>Nematocera</taxon>
        <taxon>Chironomoidea</taxon>
        <taxon>Chironomidae</taxon>
        <taxon>Chironominae</taxon>
        <taxon>Chironomus</taxon>
    </lineage>
</organism>
<dbReference type="Gene3D" id="3.80.10.10">
    <property type="entry name" value="Ribonuclease Inhibitor"/>
    <property type="match status" value="1"/>
</dbReference>
<dbReference type="InterPro" id="IPR032675">
    <property type="entry name" value="LRR_dom_sf"/>
</dbReference>
<evidence type="ECO:0000313" key="2">
    <source>
        <dbReference type="EMBL" id="CAG9811601.1"/>
    </source>
</evidence>
<evidence type="ECO:0000313" key="3">
    <source>
        <dbReference type="Proteomes" id="UP001153620"/>
    </source>
</evidence>
<sequence>MLKIIICIFCVISLISCNIIVDYIDFETVEADPAMKSVNISLELENDEIQTKTVDLSCTYKFFTDWWAIDYAYFCEQNQAVKIVDADTRVAKVKGTHKELKDNSDVRGFRVNGQSMAYLPKGLNKFFDNLEFLAIWTTDLMEIHSEDLAPFTKLRILSIWENKIEYLEKDLMKFNPKIEYIGFGKNRIQYVDPNVFDLLTRLHTLHFDGNDCYSKQVAGDRIGVLRMIDEMNEHCNSNEV</sequence>
<feature type="chain" id="PRO_5040430262" evidence="1">
    <location>
        <begin position="18"/>
        <end position="240"/>
    </location>
</feature>